<evidence type="ECO:0000256" key="1">
    <source>
        <dbReference type="SAM" id="MobiDB-lite"/>
    </source>
</evidence>
<feature type="compositionally biased region" description="Low complexity" evidence="1">
    <location>
        <begin position="1"/>
        <end position="29"/>
    </location>
</feature>
<dbReference type="Proteomes" id="UP001149079">
    <property type="component" value="Unassembled WGS sequence"/>
</dbReference>
<protein>
    <submittedName>
        <fullName evidence="2">Uncharacterized protein</fullName>
    </submittedName>
</protein>
<dbReference type="OrthoDB" id="4366014at2759"/>
<evidence type="ECO:0000313" key="2">
    <source>
        <dbReference type="EMBL" id="KAJ5145689.1"/>
    </source>
</evidence>
<reference evidence="2" key="2">
    <citation type="journal article" date="2023" name="IMA Fungus">
        <title>Comparative genomic study of the Penicillium genus elucidates a diverse pangenome and 15 lateral gene transfer events.</title>
        <authorList>
            <person name="Petersen C."/>
            <person name="Sorensen T."/>
            <person name="Nielsen M.R."/>
            <person name="Sondergaard T.E."/>
            <person name="Sorensen J.L."/>
            <person name="Fitzpatrick D.A."/>
            <person name="Frisvad J.C."/>
            <person name="Nielsen K.L."/>
        </authorList>
    </citation>
    <scope>NUCLEOTIDE SEQUENCE</scope>
    <source>
        <strain evidence="2">IBT 22155</strain>
    </source>
</reference>
<feature type="region of interest" description="Disordered" evidence="1">
    <location>
        <begin position="1"/>
        <end position="36"/>
    </location>
</feature>
<reference evidence="2" key="1">
    <citation type="submission" date="2022-11" db="EMBL/GenBank/DDBJ databases">
        <authorList>
            <person name="Petersen C."/>
        </authorList>
    </citation>
    <scope>NUCLEOTIDE SEQUENCE</scope>
    <source>
        <strain evidence="2">IBT 22155</strain>
    </source>
</reference>
<dbReference type="RefSeq" id="XP_056526163.1">
    <property type="nucleotide sequence ID" value="XM_056660997.1"/>
</dbReference>
<sequence length="78" mass="8373">MFSNSNSTSKASSKATSRAASTHSTISTAPTLNGADISKNHKWYSLSRSSKTGPSHNAATLEKKRLHNEALAGYFSMR</sequence>
<name>A0A9W9L9R4_9EURO</name>
<dbReference type="AlphaFoldDB" id="A0A9W9L9R4"/>
<organism evidence="2 3">
    <name type="scientific">Penicillium bovifimosum</name>
    <dbReference type="NCBI Taxonomy" id="126998"/>
    <lineage>
        <taxon>Eukaryota</taxon>
        <taxon>Fungi</taxon>
        <taxon>Dikarya</taxon>
        <taxon>Ascomycota</taxon>
        <taxon>Pezizomycotina</taxon>
        <taxon>Eurotiomycetes</taxon>
        <taxon>Eurotiomycetidae</taxon>
        <taxon>Eurotiales</taxon>
        <taxon>Aspergillaceae</taxon>
        <taxon>Penicillium</taxon>
    </lineage>
</organism>
<proteinExistence type="predicted"/>
<accession>A0A9W9L9R4</accession>
<keyword evidence="3" id="KW-1185">Reference proteome</keyword>
<evidence type="ECO:0000313" key="3">
    <source>
        <dbReference type="Proteomes" id="UP001149079"/>
    </source>
</evidence>
<dbReference type="EMBL" id="JAPQKL010000001">
    <property type="protein sequence ID" value="KAJ5145689.1"/>
    <property type="molecule type" value="Genomic_DNA"/>
</dbReference>
<gene>
    <name evidence="2" type="ORF">N7515_000253</name>
</gene>
<dbReference type="GeneID" id="81400167"/>
<comment type="caution">
    <text evidence="2">The sequence shown here is derived from an EMBL/GenBank/DDBJ whole genome shotgun (WGS) entry which is preliminary data.</text>
</comment>